<dbReference type="Proteomes" id="UP000031553">
    <property type="component" value="Unassembled WGS sequence"/>
</dbReference>
<comment type="caution">
    <text evidence="1">The sequence shown here is derived from an EMBL/GenBank/DDBJ whole genome shotgun (WGS) entry which is preliminary data.</text>
</comment>
<name>A0A0N1F7K4_9PROT</name>
<accession>A0A0N1F7K4</accession>
<dbReference type="AlphaFoldDB" id="A0A0N1F7K4"/>
<evidence type="ECO:0000313" key="2">
    <source>
        <dbReference type="Proteomes" id="UP000031553"/>
    </source>
</evidence>
<gene>
    <name evidence="1" type="ORF">GLUCOINTEAF2_0203551</name>
</gene>
<sequence>MPGILFVSDKHVVYCSATKKPSRSLLMDADNLTELPTALDSIFCHD</sequence>
<organism evidence="1 2">
    <name type="scientific">Komagataeibacter intermedius AF2</name>
    <dbReference type="NCBI Taxonomy" id="1458464"/>
    <lineage>
        <taxon>Bacteria</taxon>
        <taxon>Pseudomonadati</taxon>
        <taxon>Pseudomonadota</taxon>
        <taxon>Alphaproteobacteria</taxon>
        <taxon>Acetobacterales</taxon>
        <taxon>Acetobacteraceae</taxon>
        <taxon>Komagataeibacter</taxon>
    </lineage>
</organism>
<proteinExistence type="predicted"/>
<protein>
    <submittedName>
        <fullName evidence="1">Uncharacterized protein</fullName>
    </submittedName>
</protein>
<reference evidence="1 2" key="1">
    <citation type="submission" date="2015-07" db="EMBL/GenBank/DDBJ databases">
        <title>Draft Genome Sequence of Komagataeibacter intermedius Strain AF2, Isolated from Kombucha Tea.</title>
        <authorList>
            <person name="Santos R.A."/>
            <person name="Berretta A.A."/>
            <person name="Barud H.S."/>
            <person name="Ribeiro S.J."/>
            <person name="Gonzalez-Garcia L.N."/>
            <person name="Zucchi T.D."/>
            <person name="Goldman G.H."/>
            <person name="Riano-Pachon D.M."/>
        </authorList>
    </citation>
    <scope>NUCLEOTIDE SEQUENCE [LARGE SCALE GENOMIC DNA]</scope>
    <source>
        <strain evidence="1 2">AF2</strain>
    </source>
</reference>
<evidence type="ECO:0000313" key="1">
    <source>
        <dbReference type="EMBL" id="KPH85197.1"/>
    </source>
</evidence>
<dbReference type="EMBL" id="JUFX02000256">
    <property type="protein sequence ID" value="KPH85197.1"/>
    <property type="molecule type" value="Genomic_DNA"/>
</dbReference>